<dbReference type="EMBL" id="CAKMHV010000001">
    <property type="protein sequence ID" value="CAH1115854.1"/>
    <property type="molecule type" value="Genomic_DNA"/>
</dbReference>
<feature type="compositionally biased region" description="Polar residues" evidence="1">
    <location>
        <begin position="18"/>
        <end position="28"/>
    </location>
</feature>
<dbReference type="OrthoDB" id="10058710at2759"/>
<name>A0A9P0DC78_9CUCU</name>
<dbReference type="Proteomes" id="UP001153636">
    <property type="component" value="Unassembled WGS sequence"/>
</dbReference>
<feature type="region of interest" description="Disordered" evidence="1">
    <location>
        <begin position="12"/>
        <end position="36"/>
    </location>
</feature>
<evidence type="ECO:0000313" key="3">
    <source>
        <dbReference type="Proteomes" id="UP001153636"/>
    </source>
</evidence>
<organism evidence="2 3">
    <name type="scientific">Psylliodes chrysocephalus</name>
    <dbReference type="NCBI Taxonomy" id="3402493"/>
    <lineage>
        <taxon>Eukaryota</taxon>
        <taxon>Metazoa</taxon>
        <taxon>Ecdysozoa</taxon>
        <taxon>Arthropoda</taxon>
        <taxon>Hexapoda</taxon>
        <taxon>Insecta</taxon>
        <taxon>Pterygota</taxon>
        <taxon>Neoptera</taxon>
        <taxon>Endopterygota</taxon>
        <taxon>Coleoptera</taxon>
        <taxon>Polyphaga</taxon>
        <taxon>Cucujiformia</taxon>
        <taxon>Chrysomeloidea</taxon>
        <taxon>Chrysomelidae</taxon>
        <taxon>Galerucinae</taxon>
        <taxon>Alticini</taxon>
        <taxon>Psylliodes</taxon>
    </lineage>
</organism>
<dbReference type="AlphaFoldDB" id="A0A9P0DC78"/>
<gene>
    <name evidence="2" type="ORF">PSYICH_LOCUS15718</name>
</gene>
<keyword evidence="3" id="KW-1185">Reference proteome</keyword>
<reference evidence="2" key="1">
    <citation type="submission" date="2022-01" db="EMBL/GenBank/DDBJ databases">
        <authorList>
            <person name="King R."/>
        </authorList>
    </citation>
    <scope>NUCLEOTIDE SEQUENCE</scope>
</reference>
<evidence type="ECO:0000256" key="1">
    <source>
        <dbReference type="SAM" id="MobiDB-lite"/>
    </source>
</evidence>
<protein>
    <submittedName>
        <fullName evidence="2">Uncharacterized protein</fullName>
    </submittedName>
</protein>
<comment type="caution">
    <text evidence="2">The sequence shown here is derived from an EMBL/GenBank/DDBJ whole genome shotgun (WGS) entry which is preliminary data.</text>
</comment>
<proteinExistence type="predicted"/>
<accession>A0A9P0DC78</accession>
<evidence type="ECO:0000313" key="2">
    <source>
        <dbReference type="EMBL" id="CAH1115854.1"/>
    </source>
</evidence>
<sequence>MPLLYVVCDNTARAGRRSQPTRTPTVTNDNERREGETEEVMIDEIRQYQDFRRLENRSKLEAFFKLNREDQEARRYLYAEIPEHYTWDNKNSNGRDEGKLVNN</sequence>